<dbReference type="Gene3D" id="3.40.50.720">
    <property type="entry name" value="NAD(P)-binding Rossmann-like Domain"/>
    <property type="match status" value="1"/>
</dbReference>
<keyword evidence="4" id="KW-1185">Reference proteome</keyword>
<name>Q30VF7_OLEA2</name>
<dbReference type="eggNOG" id="COG1975">
    <property type="taxonomic scope" value="Bacteria"/>
</dbReference>
<dbReference type="InterPro" id="IPR027051">
    <property type="entry name" value="XdhC_Rossmann_dom"/>
</dbReference>
<dbReference type="SMR" id="Q30VF7"/>
<dbReference type="Pfam" id="PF02625">
    <property type="entry name" value="XdhC_CoxI"/>
    <property type="match status" value="1"/>
</dbReference>
<evidence type="ECO:0000259" key="2">
    <source>
        <dbReference type="Pfam" id="PF13478"/>
    </source>
</evidence>
<dbReference type="PANTHER" id="PTHR30388">
    <property type="entry name" value="ALDEHYDE OXIDOREDUCTASE MOLYBDENUM COFACTOR ASSEMBLY PROTEIN"/>
    <property type="match status" value="1"/>
</dbReference>
<proteinExistence type="predicted"/>
<feature type="domain" description="XdhC- CoxI" evidence="1">
    <location>
        <begin position="11"/>
        <end position="70"/>
    </location>
</feature>
<dbReference type="InterPro" id="IPR052698">
    <property type="entry name" value="MoCofactor_Util/Proc"/>
</dbReference>
<gene>
    <name evidence="3" type="ordered locus">Dde_3546</name>
</gene>
<dbReference type="EMBL" id="CP000112">
    <property type="protein sequence ID" value="ABB40339.1"/>
    <property type="molecule type" value="Genomic_DNA"/>
</dbReference>
<sequence length="353" mass="37294">MNSFLDSVCALLEQGEDVVIVTIAMQSGSTPRESGAKMAVRRDGSILGTVGGGLMEAGCMELGREMLTGRFASSAAESGPELAVIRHFDLSNEEAAKAAMVCGGRLTVVAEHIQAGRRGAEVLCAARDSLLQGKACGLETTMERLEHTAAATREACFAVTGRKTPDCGHAAPAAASATLDCDGKTCRFTEWLQPSPRMIIFGAGHVALPTAAMASMTGFAVTVLDDREEFASPQRFPQARTVVLPDFGQAFAQLTITPQCYVVIMTRGHLHDKTVLEQALKTPACYVGMIGSRRKRDALYDQLRSEGVDESSIARCHCPIGLEIGARTPEEIAVSIMAEIIACRAAGNGDGAS</sequence>
<dbReference type="AlphaFoldDB" id="Q30VF7"/>
<evidence type="ECO:0000259" key="1">
    <source>
        <dbReference type="Pfam" id="PF02625"/>
    </source>
</evidence>
<evidence type="ECO:0000313" key="4">
    <source>
        <dbReference type="Proteomes" id="UP000002710"/>
    </source>
</evidence>
<protein>
    <submittedName>
        <fullName evidence="3">XshC-Cox1-family protein</fullName>
    </submittedName>
</protein>
<reference evidence="3 4" key="1">
    <citation type="journal article" date="2011" name="J. Bacteriol.">
        <title>Complete genome sequence and updated annotation of Desulfovibrio alaskensis G20.</title>
        <authorList>
            <person name="Hauser L.J."/>
            <person name="Land M.L."/>
            <person name="Brown S.D."/>
            <person name="Larimer F."/>
            <person name="Keller K.L."/>
            <person name="Rapp-Giles B.J."/>
            <person name="Price M.N."/>
            <person name="Lin M."/>
            <person name="Bruce D.C."/>
            <person name="Detter J.C."/>
            <person name="Tapia R."/>
            <person name="Han C.S."/>
            <person name="Goodwin L.A."/>
            <person name="Cheng J.F."/>
            <person name="Pitluck S."/>
            <person name="Copeland A."/>
            <person name="Lucas S."/>
            <person name="Nolan M."/>
            <person name="Lapidus A.L."/>
            <person name="Palumbo A.V."/>
            <person name="Wall J.D."/>
        </authorList>
    </citation>
    <scope>NUCLEOTIDE SEQUENCE [LARGE SCALE GENOMIC DNA]</scope>
    <source>
        <strain evidence="4">ATCC BAA 1058 / DSM 17464 / G20</strain>
    </source>
</reference>
<accession>Q30VF7</accession>
<dbReference type="Proteomes" id="UP000002710">
    <property type="component" value="Chromosome"/>
</dbReference>
<dbReference type="NCBIfam" id="NF045664">
    <property type="entry name" value="XdhC_rel_AOR"/>
    <property type="match status" value="1"/>
</dbReference>
<feature type="domain" description="XdhC Rossmann" evidence="2">
    <location>
        <begin position="198"/>
        <end position="340"/>
    </location>
</feature>
<dbReference type="PANTHER" id="PTHR30388:SF6">
    <property type="entry name" value="XANTHINE DEHYDROGENASE SUBUNIT A-RELATED"/>
    <property type="match status" value="1"/>
</dbReference>
<dbReference type="HOGENOM" id="CLU_041115_1_1_7"/>
<evidence type="ECO:0000313" key="3">
    <source>
        <dbReference type="EMBL" id="ABB40339.1"/>
    </source>
</evidence>
<dbReference type="RefSeq" id="WP_011369235.1">
    <property type="nucleotide sequence ID" value="NC_007519.1"/>
</dbReference>
<dbReference type="Pfam" id="PF13478">
    <property type="entry name" value="XdhC_C"/>
    <property type="match status" value="1"/>
</dbReference>
<dbReference type="DNASU" id="3758525"/>
<dbReference type="STRING" id="207559.Dde_3546"/>
<dbReference type="KEGG" id="dde:Dde_3546"/>
<dbReference type="InterPro" id="IPR003777">
    <property type="entry name" value="XdhC_CoxI"/>
</dbReference>
<organism evidence="3 4">
    <name type="scientific">Oleidesulfovibrio alaskensis (strain ATCC BAA-1058 / DSM 17464 / G20)</name>
    <name type="common">Desulfovibrio alaskensis</name>
    <dbReference type="NCBI Taxonomy" id="207559"/>
    <lineage>
        <taxon>Bacteria</taxon>
        <taxon>Pseudomonadati</taxon>
        <taxon>Thermodesulfobacteriota</taxon>
        <taxon>Desulfovibrionia</taxon>
        <taxon>Desulfovibrionales</taxon>
        <taxon>Desulfovibrionaceae</taxon>
        <taxon>Oleidesulfovibrio</taxon>
    </lineage>
</organism>